<dbReference type="GeneID" id="14498310"/>
<comment type="similarity">
    <text evidence="7">Belongs to the PIR protein family.</text>
</comment>
<dbReference type="HOGENOM" id="CLU_039662_0_0_1"/>
<feature type="signal peptide" evidence="9">
    <location>
        <begin position="1"/>
        <end position="18"/>
    </location>
</feature>
<dbReference type="Pfam" id="PF22799">
    <property type="entry name" value="PIR1-like_C"/>
    <property type="match status" value="1"/>
</dbReference>
<protein>
    <recommendedName>
        <fullName evidence="10">Cell wall mannoprotein PIR1-like C-terminal domain-containing protein</fullName>
    </recommendedName>
</protein>
<feature type="compositionally biased region" description="Low complexity" evidence="8">
    <location>
        <begin position="326"/>
        <end position="347"/>
    </location>
</feature>
<accession>I2H9S5</accession>
<dbReference type="OMA" id="QATACKN"/>
<gene>
    <name evidence="11" type="primary">TBLA0J01310</name>
    <name evidence="11" type="ORF">TBLA_0J01310</name>
</gene>
<dbReference type="PROSITE" id="PS00929">
    <property type="entry name" value="PIR_REPEAT_1"/>
    <property type="match status" value="4"/>
</dbReference>
<evidence type="ECO:0000256" key="9">
    <source>
        <dbReference type="SAM" id="SignalP"/>
    </source>
</evidence>
<evidence type="ECO:0000256" key="7">
    <source>
        <dbReference type="ARBA" id="ARBA00038219"/>
    </source>
</evidence>
<evidence type="ECO:0000256" key="1">
    <source>
        <dbReference type="ARBA" id="ARBA00004191"/>
    </source>
</evidence>
<comment type="subcellular location">
    <subcellularLocation>
        <location evidence="1">Secreted</location>
        <location evidence="1">Cell wall</location>
    </subcellularLocation>
</comment>
<dbReference type="eggNOG" id="ENOG502QQD8">
    <property type="taxonomic scope" value="Eukaryota"/>
</dbReference>
<feature type="region of interest" description="Disordered" evidence="8">
    <location>
        <begin position="81"/>
        <end position="105"/>
    </location>
</feature>
<feature type="domain" description="Cell wall mannoprotein PIR1-like C-terminal" evidence="10">
    <location>
        <begin position="371"/>
        <end position="445"/>
    </location>
</feature>
<feature type="chain" id="PRO_5003660302" description="Cell wall mannoprotein PIR1-like C-terminal domain-containing protein" evidence="9">
    <location>
        <begin position="19"/>
        <end position="455"/>
    </location>
</feature>
<dbReference type="AlphaFoldDB" id="I2H9S5"/>
<evidence type="ECO:0000259" key="10">
    <source>
        <dbReference type="Pfam" id="PF22799"/>
    </source>
</evidence>
<keyword evidence="6" id="KW-0677">Repeat</keyword>
<dbReference type="InterPro" id="IPR054508">
    <property type="entry name" value="PIR1-like_C"/>
</dbReference>
<evidence type="ECO:0000313" key="12">
    <source>
        <dbReference type="Proteomes" id="UP000002866"/>
    </source>
</evidence>
<dbReference type="InterPro" id="IPR051153">
    <property type="entry name" value="Yeast_CWMannoprotein_PIR"/>
</dbReference>
<sequence length="455" mass="46315">MQYKHTLAAASLATVAMAAYVPSEPWSTLSPNATFSGAISNYNGSFGIAVFPLATSTSSAAKGKRDAISQIGDGQIQAATTTTGTPIKTPPPAAPPAPAPKTEVTTNTAVAPKTVATTNTAVEVMTQATTVTNVAVKTEATTTTKVATIATTSTAVNVMTEATTVTNFAQQTTAKTFAKTVTSVTEETFATTFTSVTAETKTITPPAQAPPAPAANGCEEGAAAVSQITDGQVQATVAVTKPKACTPTTKPTVAAVPKRTEAAVSQIGDGQVQATTKAEAPTFAPTTTSSVKTETAVSQITDGQIQATNKPATTTSNGTKNTAAPAVSGSSTKASGSSTASTSAPQASDDSFFQATACKNNGTLTMNLKNGILTDEKGRIGSIVANRQFQFDGPPPQAGAIYAAGWSITPQGNLALGDSDVFYQCLSGNFYNIYDENQGAQCQKVYLQAVELTNC</sequence>
<evidence type="ECO:0000256" key="5">
    <source>
        <dbReference type="ARBA" id="ARBA00022729"/>
    </source>
</evidence>
<keyword evidence="2" id="KW-0134">Cell wall</keyword>
<dbReference type="InParanoid" id="I2H9S5"/>
<keyword evidence="5 9" id="KW-0732">Signal</keyword>
<dbReference type="GO" id="GO:0009277">
    <property type="term" value="C:fungal-type cell wall"/>
    <property type="evidence" value="ECO:0007669"/>
    <property type="project" value="TreeGrafter"/>
</dbReference>
<dbReference type="Pfam" id="PF00399">
    <property type="entry name" value="PIR"/>
    <property type="match status" value="4"/>
</dbReference>
<dbReference type="InterPro" id="IPR000420">
    <property type="entry name" value="Yeast_PIR_rpt"/>
</dbReference>
<feature type="compositionally biased region" description="Polar residues" evidence="8">
    <location>
        <begin position="284"/>
        <end position="322"/>
    </location>
</feature>
<evidence type="ECO:0000256" key="2">
    <source>
        <dbReference type="ARBA" id="ARBA00022512"/>
    </source>
</evidence>
<proteinExistence type="inferred from homology"/>
<evidence type="ECO:0000313" key="11">
    <source>
        <dbReference type="EMBL" id="CCH63127.1"/>
    </source>
</evidence>
<dbReference type="Proteomes" id="UP000002866">
    <property type="component" value="Chromosome 10"/>
</dbReference>
<name>I2H9S5_HENB6</name>
<dbReference type="PANTHER" id="PTHR47254">
    <property type="entry name" value="CELL WALL MANNOPROTEIN CIS3-RELATED"/>
    <property type="match status" value="1"/>
</dbReference>
<dbReference type="OrthoDB" id="5415592at2759"/>
<dbReference type="PANTHER" id="PTHR47254:SF1">
    <property type="entry name" value="CELL WALL MANNOPROTEIN CIS3-RELATED"/>
    <property type="match status" value="1"/>
</dbReference>
<evidence type="ECO:0000256" key="6">
    <source>
        <dbReference type="ARBA" id="ARBA00022737"/>
    </source>
</evidence>
<evidence type="ECO:0000256" key="4">
    <source>
        <dbReference type="ARBA" id="ARBA00022685"/>
    </source>
</evidence>
<keyword evidence="3" id="KW-0964">Secreted</keyword>
<dbReference type="GO" id="GO:0031505">
    <property type="term" value="P:fungal-type cell wall organization"/>
    <property type="evidence" value="ECO:0007669"/>
    <property type="project" value="UniProtKB-ARBA"/>
</dbReference>
<dbReference type="EMBL" id="HE806325">
    <property type="protein sequence ID" value="CCH63127.1"/>
    <property type="molecule type" value="Genomic_DNA"/>
</dbReference>
<feature type="region of interest" description="Disordered" evidence="8">
    <location>
        <begin position="266"/>
        <end position="347"/>
    </location>
</feature>
<organism evidence="11 12">
    <name type="scientific">Henningerozyma blattae (strain ATCC 34711 / CBS 6284 / DSM 70876 / NBRC 10599 / NRRL Y-10934 / UCD 77-7)</name>
    <name type="common">Yeast</name>
    <name type="synonym">Tetrapisispora blattae</name>
    <dbReference type="NCBI Taxonomy" id="1071380"/>
    <lineage>
        <taxon>Eukaryota</taxon>
        <taxon>Fungi</taxon>
        <taxon>Dikarya</taxon>
        <taxon>Ascomycota</taxon>
        <taxon>Saccharomycotina</taxon>
        <taxon>Saccharomycetes</taxon>
        <taxon>Saccharomycetales</taxon>
        <taxon>Saccharomycetaceae</taxon>
        <taxon>Henningerozyma</taxon>
    </lineage>
</organism>
<keyword evidence="4" id="KW-0165">Cleavage on pair of basic residues</keyword>
<reference evidence="11 12" key="1">
    <citation type="journal article" date="2011" name="Proc. Natl. Acad. Sci. U.S.A.">
        <title>Evolutionary erosion of yeast sex chromosomes by mating-type switching accidents.</title>
        <authorList>
            <person name="Gordon J.L."/>
            <person name="Armisen D."/>
            <person name="Proux-Wera E."/>
            <person name="Oheigeartaigh S.S."/>
            <person name="Byrne K.P."/>
            <person name="Wolfe K.H."/>
        </authorList>
    </citation>
    <scope>NUCLEOTIDE SEQUENCE [LARGE SCALE GENOMIC DNA]</scope>
    <source>
        <strain evidence="12">ATCC 34711 / CBS 6284 / DSM 70876 / NBRC 10599 / NRRL Y-10934 / UCD 77-7</strain>
    </source>
</reference>
<evidence type="ECO:0000256" key="3">
    <source>
        <dbReference type="ARBA" id="ARBA00022525"/>
    </source>
</evidence>
<dbReference type="FunCoup" id="I2H9S5">
    <property type="interactions" value="57"/>
</dbReference>
<dbReference type="RefSeq" id="XP_004182646.1">
    <property type="nucleotide sequence ID" value="XM_004182598.1"/>
</dbReference>
<keyword evidence="12" id="KW-1185">Reference proteome</keyword>
<dbReference type="GO" id="GO:0005199">
    <property type="term" value="F:structural constituent of cell wall"/>
    <property type="evidence" value="ECO:0007669"/>
    <property type="project" value="InterPro"/>
</dbReference>
<dbReference type="PROSITE" id="PS50256">
    <property type="entry name" value="PIR_REPEAT_2"/>
    <property type="match status" value="4"/>
</dbReference>
<dbReference type="KEGG" id="tbl:TBLA_0J01310"/>
<feature type="compositionally biased region" description="Pro residues" evidence="8">
    <location>
        <begin position="88"/>
        <end position="99"/>
    </location>
</feature>
<evidence type="ECO:0000256" key="8">
    <source>
        <dbReference type="SAM" id="MobiDB-lite"/>
    </source>
</evidence>